<dbReference type="AlphaFoldDB" id="A0AAD8RHW1"/>
<feature type="region of interest" description="Disordered" evidence="1">
    <location>
        <begin position="1"/>
        <end position="67"/>
    </location>
</feature>
<dbReference type="Proteomes" id="UP001231189">
    <property type="component" value="Unassembled WGS sequence"/>
</dbReference>
<gene>
    <name evidence="2" type="ORF">QYE76_026019</name>
</gene>
<comment type="caution">
    <text evidence="2">The sequence shown here is derived from an EMBL/GenBank/DDBJ whole genome shotgun (WGS) entry which is preliminary data.</text>
</comment>
<feature type="compositionally biased region" description="Basic and acidic residues" evidence="1">
    <location>
        <begin position="10"/>
        <end position="22"/>
    </location>
</feature>
<keyword evidence="3" id="KW-1185">Reference proteome</keyword>
<name>A0AAD8RHW1_LOLMU</name>
<accession>A0AAD8RHW1</accession>
<evidence type="ECO:0000313" key="3">
    <source>
        <dbReference type="Proteomes" id="UP001231189"/>
    </source>
</evidence>
<proteinExistence type="predicted"/>
<organism evidence="2 3">
    <name type="scientific">Lolium multiflorum</name>
    <name type="common">Italian ryegrass</name>
    <name type="synonym">Lolium perenne subsp. multiflorum</name>
    <dbReference type="NCBI Taxonomy" id="4521"/>
    <lineage>
        <taxon>Eukaryota</taxon>
        <taxon>Viridiplantae</taxon>
        <taxon>Streptophyta</taxon>
        <taxon>Embryophyta</taxon>
        <taxon>Tracheophyta</taxon>
        <taxon>Spermatophyta</taxon>
        <taxon>Magnoliopsida</taxon>
        <taxon>Liliopsida</taxon>
        <taxon>Poales</taxon>
        <taxon>Poaceae</taxon>
        <taxon>BOP clade</taxon>
        <taxon>Pooideae</taxon>
        <taxon>Poodae</taxon>
        <taxon>Poeae</taxon>
        <taxon>Poeae Chloroplast Group 2 (Poeae type)</taxon>
        <taxon>Loliodinae</taxon>
        <taxon>Loliinae</taxon>
        <taxon>Lolium</taxon>
    </lineage>
</organism>
<reference evidence="2" key="1">
    <citation type="submission" date="2023-07" db="EMBL/GenBank/DDBJ databases">
        <title>A chromosome-level genome assembly of Lolium multiflorum.</title>
        <authorList>
            <person name="Chen Y."/>
            <person name="Copetti D."/>
            <person name="Kolliker R."/>
            <person name="Studer B."/>
        </authorList>
    </citation>
    <scope>NUCLEOTIDE SEQUENCE</scope>
    <source>
        <strain evidence="2">02402/16</strain>
        <tissue evidence="2">Leaf</tissue>
    </source>
</reference>
<evidence type="ECO:0000256" key="1">
    <source>
        <dbReference type="SAM" id="MobiDB-lite"/>
    </source>
</evidence>
<sequence length="125" mass="13235">MGREVLVVRPMDRRRPRSRVEGGGHGLGAAVRKRGTSSADAPEANGGCGGGCSCESSSRGGRSGSVDFERKVNRGLGRGKDLVDVLIQLPHVPLGTIVRAMILAMCFRFFQSQPDPILICIGSSK</sequence>
<evidence type="ECO:0000313" key="2">
    <source>
        <dbReference type="EMBL" id="KAK1620502.1"/>
    </source>
</evidence>
<dbReference type="EMBL" id="JAUUTY010000006">
    <property type="protein sequence ID" value="KAK1620502.1"/>
    <property type="molecule type" value="Genomic_DNA"/>
</dbReference>
<protein>
    <submittedName>
        <fullName evidence="2">Uncharacterized protein</fullName>
    </submittedName>
</protein>